<gene>
    <name evidence="2" type="ORF">LMG27174_03173</name>
</gene>
<evidence type="ECO:0000313" key="2">
    <source>
        <dbReference type="EMBL" id="CAB3691105.1"/>
    </source>
</evidence>
<dbReference type="PROSITE" id="PS50931">
    <property type="entry name" value="HTH_LYSR"/>
    <property type="match status" value="1"/>
</dbReference>
<dbReference type="InterPro" id="IPR000847">
    <property type="entry name" value="LysR_HTH_N"/>
</dbReference>
<protein>
    <recommendedName>
        <fullName evidence="1">HTH lysR-type domain-containing protein</fullName>
    </recommendedName>
</protein>
<dbReference type="AlphaFoldDB" id="A0A6J5B4R2"/>
<dbReference type="GO" id="GO:0003700">
    <property type="term" value="F:DNA-binding transcription factor activity"/>
    <property type="evidence" value="ECO:0007669"/>
    <property type="project" value="InterPro"/>
</dbReference>
<dbReference type="EMBL" id="CADIJZ010000010">
    <property type="protein sequence ID" value="CAB3691105.1"/>
    <property type="molecule type" value="Genomic_DNA"/>
</dbReference>
<sequence>MTQPGPTKLVQEMEEMFKARLFERGKMGTEPSAQCASDKQGFVRHLSAYRRLVG</sequence>
<accession>A0A6J5B4R2</accession>
<dbReference type="Proteomes" id="UP000494205">
    <property type="component" value="Unassembled WGS sequence"/>
</dbReference>
<evidence type="ECO:0000313" key="3">
    <source>
        <dbReference type="Proteomes" id="UP000494205"/>
    </source>
</evidence>
<organism evidence="2 3">
    <name type="scientific">Paraburkholderia rhynchosiae</name>
    <dbReference type="NCBI Taxonomy" id="487049"/>
    <lineage>
        <taxon>Bacteria</taxon>
        <taxon>Pseudomonadati</taxon>
        <taxon>Pseudomonadota</taxon>
        <taxon>Betaproteobacteria</taxon>
        <taxon>Burkholderiales</taxon>
        <taxon>Burkholderiaceae</taxon>
        <taxon>Paraburkholderia</taxon>
    </lineage>
</organism>
<name>A0A6J5B4R2_9BURK</name>
<proteinExistence type="predicted"/>
<feature type="domain" description="HTH lysR-type" evidence="1">
    <location>
        <begin position="1"/>
        <end position="32"/>
    </location>
</feature>
<reference evidence="2 3" key="1">
    <citation type="submission" date="2020-04" db="EMBL/GenBank/DDBJ databases">
        <authorList>
            <person name="De Canck E."/>
        </authorList>
    </citation>
    <scope>NUCLEOTIDE SEQUENCE [LARGE SCALE GENOMIC DNA]</scope>
    <source>
        <strain evidence="2 3">LMG 27174</strain>
    </source>
</reference>
<dbReference type="RefSeq" id="WP_158244489.1">
    <property type="nucleotide sequence ID" value="NZ_CADIJZ010000010.1"/>
</dbReference>
<evidence type="ECO:0000259" key="1">
    <source>
        <dbReference type="PROSITE" id="PS50931"/>
    </source>
</evidence>